<organism evidence="8 9">
    <name type="scientific">Dokdonella fugitiva</name>
    <dbReference type="NCBI Taxonomy" id="328517"/>
    <lineage>
        <taxon>Bacteria</taxon>
        <taxon>Pseudomonadati</taxon>
        <taxon>Pseudomonadota</taxon>
        <taxon>Gammaproteobacteria</taxon>
        <taxon>Lysobacterales</taxon>
        <taxon>Rhodanobacteraceae</taxon>
        <taxon>Dokdonella</taxon>
    </lineage>
</organism>
<dbReference type="RefSeq" id="WP_259393132.1">
    <property type="nucleotide sequence ID" value="NZ_JACGXL010000006.1"/>
</dbReference>
<dbReference type="GO" id="GO:0009243">
    <property type="term" value="P:O antigen biosynthetic process"/>
    <property type="evidence" value="ECO:0007669"/>
    <property type="project" value="UniProtKB-UniPathway"/>
</dbReference>
<dbReference type="GO" id="GO:0019305">
    <property type="term" value="P:dTDP-rhamnose biosynthetic process"/>
    <property type="evidence" value="ECO:0007669"/>
    <property type="project" value="UniProtKB-UniPathway"/>
</dbReference>
<dbReference type="EC" id="1.1.1.133" evidence="3 6"/>
<feature type="domain" description="RmlD-like substrate binding" evidence="7">
    <location>
        <begin position="7"/>
        <end position="332"/>
    </location>
</feature>
<dbReference type="InterPro" id="IPR036291">
    <property type="entry name" value="NAD(P)-bd_dom_sf"/>
</dbReference>
<comment type="cofactor">
    <cofactor evidence="6">
        <name>Mg(2+)</name>
        <dbReference type="ChEBI" id="CHEBI:18420"/>
    </cofactor>
    <text evidence="6">Binds 1 Mg(2+) ion per monomer.</text>
</comment>
<evidence type="ECO:0000256" key="1">
    <source>
        <dbReference type="ARBA" id="ARBA00004781"/>
    </source>
</evidence>
<evidence type="ECO:0000256" key="5">
    <source>
        <dbReference type="ARBA" id="ARBA00048200"/>
    </source>
</evidence>
<reference evidence="8 9" key="1">
    <citation type="submission" date="2020-07" db="EMBL/GenBank/DDBJ databases">
        <title>Genomic Encyclopedia of Type Strains, Phase IV (KMG-V): Genome sequencing to study the core and pangenomes of soil and plant-associated prokaryotes.</title>
        <authorList>
            <person name="Whitman W."/>
        </authorList>
    </citation>
    <scope>NUCLEOTIDE SEQUENCE [LARGE SCALE GENOMIC DNA]</scope>
    <source>
        <strain evidence="8 9">RH2WT43</strain>
    </source>
</reference>
<dbReference type="UniPathway" id="UPA00124"/>
<dbReference type="PANTHER" id="PTHR10491:SF4">
    <property type="entry name" value="METHIONINE ADENOSYLTRANSFERASE 2 SUBUNIT BETA"/>
    <property type="match status" value="1"/>
</dbReference>
<dbReference type="InterPro" id="IPR029903">
    <property type="entry name" value="RmlD-like-bd"/>
</dbReference>
<comment type="function">
    <text evidence="6">Catalyzes the reduction of dTDP-6-deoxy-L-lyxo-4-hexulose to yield dTDP-L-rhamnose.</text>
</comment>
<dbReference type="SUPFAM" id="SSF51735">
    <property type="entry name" value="NAD(P)-binding Rossmann-fold domains"/>
    <property type="match status" value="1"/>
</dbReference>
<proteinExistence type="inferred from homology"/>
<keyword evidence="6" id="KW-0521">NADP</keyword>
<keyword evidence="9" id="KW-1185">Reference proteome</keyword>
<name>A0A839F6U9_9GAMM</name>
<sequence>MSMFADRILLLGADGQVGFETRRRLGYRRLVMATRSGTLADGTPCVAADLADVGSLARALDEAGAKTIINAAAYTAVDRAEDEPDLADRVNHRAVGEIGAWAAAHDAYVVHYSTDYVFDGRGIVDDSGSPRAYREDDATAPLGAYGRSKLAGERALAASGASHLVFRTAWVYASHGHNFLRTMLRLAAEREELRVVADQRGAPTPARWIAEVTATVLGELQGAVAHGGTRRFAAASHPTRAGSVSTADDGVFNLVASGQCSWYDFASAIVERAAARGLIARAPRVVPITTAQFPTRARRPAWSVLDGARLERAFGLQLPDWRAGLDQVLDEFAPAGPA</sequence>
<comment type="caution">
    <text evidence="8">The sequence shown here is derived from an EMBL/GenBank/DDBJ whole genome shotgun (WGS) entry which is preliminary data.</text>
</comment>
<dbReference type="EMBL" id="JACGXL010000006">
    <property type="protein sequence ID" value="MBA8889268.1"/>
    <property type="molecule type" value="Genomic_DNA"/>
</dbReference>
<dbReference type="PANTHER" id="PTHR10491">
    <property type="entry name" value="DTDP-4-DEHYDRORHAMNOSE REDUCTASE"/>
    <property type="match status" value="1"/>
</dbReference>
<dbReference type="Pfam" id="PF04321">
    <property type="entry name" value="RmlD_sub_bind"/>
    <property type="match status" value="1"/>
</dbReference>
<evidence type="ECO:0000256" key="2">
    <source>
        <dbReference type="ARBA" id="ARBA00010944"/>
    </source>
</evidence>
<dbReference type="Gene3D" id="3.40.50.720">
    <property type="entry name" value="NAD(P)-binding Rossmann-like Domain"/>
    <property type="match status" value="1"/>
</dbReference>
<evidence type="ECO:0000259" key="7">
    <source>
        <dbReference type="Pfam" id="PF04321"/>
    </source>
</evidence>
<keyword evidence="6 8" id="KW-0560">Oxidoreductase</keyword>
<gene>
    <name evidence="8" type="ORF">FHW12_003511</name>
</gene>
<evidence type="ECO:0000256" key="6">
    <source>
        <dbReference type="RuleBase" id="RU364082"/>
    </source>
</evidence>
<evidence type="ECO:0000256" key="4">
    <source>
        <dbReference type="ARBA" id="ARBA00017099"/>
    </source>
</evidence>
<comment type="catalytic activity">
    <reaction evidence="5 6">
        <text>dTDP-beta-L-rhamnose + NADP(+) = dTDP-4-dehydro-beta-L-rhamnose + NADPH + H(+)</text>
        <dbReference type="Rhea" id="RHEA:21796"/>
        <dbReference type="ChEBI" id="CHEBI:15378"/>
        <dbReference type="ChEBI" id="CHEBI:57510"/>
        <dbReference type="ChEBI" id="CHEBI:57783"/>
        <dbReference type="ChEBI" id="CHEBI:58349"/>
        <dbReference type="ChEBI" id="CHEBI:62830"/>
        <dbReference type="EC" id="1.1.1.133"/>
    </reaction>
</comment>
<comment type="similarity">
    <text evidence="2 6">Belongs to the dTDP-4-dehydrorhamnose reductase family.</text>
</comment>
<dbReference type="CDD" id="cd05254">
    <property type="entry name" value="dTDP_HR_like_SDR_e"/>
    <property type="match status" value="1"/>
</dbReference>
<evidence type="ECO:0000313" key="8">
    <source>
        <dbReference type="EMBL" id="MBA8889268.1"/>
    </source>
</evidence>
<protein>
    <recommendedName>
        <fullName evidence="4 6">dTDP-4-dehydrorhamnose reductase</fullName>
        <ecNumber evidence="3 6">1.1.1.133</ecNumber>
    </recommendedName>
</protein>
<dbReference type="AlphaFoldDB" id="A0A839F6U9"/>
<evidence type="ECO:0000313" key="9">
    <source>
        <dbReference type="Proteomes" id="UP000550401"/>
    </source>
</evidence>
<dbReference type="NCBIfam" id="TIGR01214">
    <property type="entry name" value="rmlD"/>
    <property type="match status" value="1"/>
</dbReference>
<dbReference type="UniPathway" id="UPA00281"/>
<accession>A0A839F6U9</accession>
<dbReference type="InterPro" id="IPR005913">
    <property type="entry name" value="dTDP_dehydrorham_reduct"/>
</dbReference>
<comment type="pathway">
    <text evidence="1 6">Carbohydrate biosynthesis; dTDP-L-rhamnose biosynthesis.</text>
</comment>
<evidence type="ECO:0000256" key="3">
    <source>
        <dbReference type="ARBA" id="ARBA00012929"/>
    </source>
</evidence>
<dbReference type="Gene3D" id="3.90.25.10">
    <property type="entry name" value="UDP-galactose 4-epimerase, domain 1"/>
    <property type="match status" value="1"/>
</dbReference>
<dbReference type="GO" id="GO:0005829">
    <property type="term" value="C:cytosol"/>
    <property type="evidence" value="ECO:0007669"/>
    <property type="project" value="TreeGrafter"/>
</dbReference>
<dbReference type="GO" id="GO:0008831">
    <property type="term" value="F:dTDP-4-dehydrorhamnose reductase activity"/>
    <property type="evidence" value="ECO:0007669"/>
    <property type="project" value="UniProtKB-EC"/>
</dbReference>
<dbReference type="Proteomes" id="UP000550401">
    <property type="component" value="Unassembled WGS sequence"/>
</dbReference>